<dbReference type="PANTHER" id="PTHR11690">
    <property type="entry name" value="AMILORIDE-SENSITIVE SODIUM CHANNEL-RELATED"/>
    <property type="match status" value="1"/>
</dbReference>
<evidence type="ECO:0000256" key="13">
    <source>
        <dbReference type="SAM" id="Phobius"/>
    </source>
</evidence>
<dbReference type="AlphaFoldDB" id="A0A6A4WLH9"/>
<proteinExistence type="inferred from homology"/>
<accession>A0A6A4WLH9</accession>
<reference evidence="14 15" key="1">
    <citation type="submission" date="2019-07" db="EMBL/GenBank/DDBJ databases">
        <title>Draft genome assembly of a fouling barnacle, Amphibalanus amphitrite (Darwin, 1854): The first reference genome for Thecostraca.</title>
        <authorList>
            <person name="Kim W."/>
        </authorList>
    </citation>
    <scope>NUCLEOTIDE SEQUENCE [LARGE SCALE GENOMIC DNA]</scope>
    <source>
        <strain evidence="14">SNU_AA5</strain>
        <tissue evidence="14">Soma without cirri and trophi</tissue>
    </source>
</reference>
<comment type="subcellular location">
    <subcellularLocation>
        <location evidence="1">Membrane</location>
        <topology evidence="1">Multi-pass membrane protein</topology>
    </subcellularLocation>
</comment>
<evidence type="ECO:0000256" key="5">
    <source>
        <dbReference type="ARBA" id="ARBA00022692"/>
    </source>
</evidence>
<evidence type="ECO:0000256" key="2">
    <source>
        <dbReference type="ARBA" id="ARBA00007193"/>
    </source>
</evidence>
<keyword evidence="11 12" id="KW-0407">Ion channel</keyword>
<dbReference type="Gene3D" id="1.10.287.770">
    <property type="entry name" value="YojJ-like"/>
    <property type="match status" value="1"/>
</dbReference>
<dbReference type="PANTHER" id="PTHR11690:SF248">
    <property type="entry name" value="PICKPOCKET 17, ISOFORM A"/>
    <property type="match status" value="1"/>
</dbReference>
<keyword evidence="9 13" id="KW-0472">Membrane</keyword>
<comment type="caution">
    <text evidence="14">The sequence shown here is derived from an EMBL/GenBank/DDBJ whole genome shotgun (WGS) entry which is preliminary data.</text>
</comment>
<dbReference type="InterPro" id="IPR001873">
    <property type="entry name" value="ENaC"/>
</dbReference>
<keyword evidence="5 12" id="KW-0812">Transmembrane</keyword>
<name>A0A6A4WLH9_AMPAM</name>
<keyword evidence="3 12" id="KW-0813">Transport</keyword>
<evidence type="ECO:0000256" key="6">
    <source>
        <dbReference type="ARBA" id="ARBA00022989"/>
    </source>
</evidence>
<evidence type="ECO:0000256" key="3">
    <source>
        <dbReference type="ARBA" id="ARBA00022448"/>
    </source>
</evidence>
<keyword evidence="6 13" id="KW-1133">Transmembrane helix</keyword>
<dbReference type="Pfam" id="PF00858">
    <property type="entry name" value="ASC"/>
    <property type="match status" value="1"/>
</dbReference>
<feature type="transmembrane region" description="Helical" evidence="13">
    <location>
        <begin position="49"/>
        <end position="70"/>
    </location>
</feature>
<evidence type="ECO:0000256" key="9">
    <source>
        <dbReference type="ARBA" id="ARBA00023136"/>
    </source>
</evidence>
<keyword evidence="8 12" id="KW-0406">Ion transport</keyword>
<keyword evidence="15" id="KW-1185">Reference proteome</keyword>
<keyword evidence="7" id="KW-0915">Sodium</keyword>
<evidence type="ECO:0000256" key="1">
    <source>
        <dbReference type="ARBA" id="ARBA00004141"/>
    </source>
</evidence>
<dbReference type="GO" id="GO:0005886">
    <property type="term" value="C:plasma membrane"/>
    <property type="evidence" value="ECO:0007669"/>
    <property type="project" value="TreeGrafter"/>
</dbReference>
<dbReference type="PRINTS" id="PR01078">
    <property type="entry name" value="AMINACHANNEL"/>
</dbReference>
<evidence type="ECO:0000256" key="4">
    <source>
        <dbReference type="ARBA" id="ARBA00022461"/>
    </source>
</evidence>
<evidence type="ECO:0000313" key="14">
    <source>
        <dbReference type="EMBL" id="KAF0306089.1"/>
    </source>
</evidence>
<gene>
    <name evidence="14" type="ORF">FJT64_002473</name>
</gene>
<dbReference type="Proteomes" id="UP000440578">
    <property type="component" value="Unassembled WGS sequence"/>
</dbReference>
<protein>
    <recommendedName>
        <fullName evidence="16">Acid-sensing ion channel 3</fullName>
    </recommendedName>
</protein>
<sequence>MDVCFIIFHLVRIWPGPQAAPPAASHGCTVSVPGISVLLDRRAHGLRRALWALVLGAALVIFVLELLLSVQRLLEADVTRSWSHSSADQLEFPAVTVCALGGLKPSAVARWTRDNTTQADWFFHGLELLRWQSTDLERFLDEASYSWEEQVVRCTLAGQPCAAAGRVSHPFSQMLGQCHTLTAGGPVPRAHMLPQLRLQLAETDRAARAAGHSGWLVALHPAHVRWSDTAAVLGVASVLVVPPQVISQFTVKRTRLRRLSSEQAPCDAHTSAADVLDCHDACQWSEAGGDACRLRWLAHQPADTAACTSYEQFLAATSHRRLFLNISGSSETAMLHAVAECSRCRPSCAADMYVVQSRDRLQLSAAGTVSGQGVNAEVLIQLLAELEDVVEKYDYTFNTLISDIGGIAGLLLGASVLTLVELLDGLASARCRCRRD</sequence>
<keyword evidence="10 12" id="KW-0739">Sodium transport</keyword>
<comment type="similarity">
    <text evidence="2 12">Belongs to the amiloride-sensitive sodium channel (TC 1.A.6) family.</text>
</comment>
<dbReference type="GO" id="GO:0015280">
    <property type="term" value="F:ligand-gated sodium channel activity"/>
    <property type="evidence" value="ECO:0007669"/>
    <property type="project" value="TreeGrafter"/>
</dbReference>
<evidence type="ECO:0000256" key="11">
    <source>
        <dbReference type="ARBA" id="ARBA00023303"/>
    </source>
</evidence>
<evidence type="ECO:0008006" key="16">
    <source>
        <dbReference type="Google" id="ProtNLM"/>
    </source>
</evidence>
<dbReference type="EMBL" id="VIIS01000692">
    <property type="protein sequence ID" value="KAF0306089.1"/>
    <property type="molecule type" value="Genomic_DNA"/>
</dbReference>
<evidence type="ECO:0000256" key="12">
    <source>
        <dbReference type="RuleBase" id="RU000679"/>
    </source>
</evidence>
<evidence type="ECO:0000256" key="7">
    <source>
        <dbReference type="ARBA" id="ARBA00023053"/>
    </source>
</evidence>
<evidence type="ECO:0000313" key="15">
    <source>
        <dbReference type="Proteomes" id="UP000440578"/>
    </source>
</evidence>
<keyword evidence="4 12" id="KW-0894">Sodium channel</keyword>
<organism evidence="14 15">
    <name type="scientific">Amphibalanus amphitrite</name>
    <name type="common">Striped barnacle</name>
    <name type="synonym">Balanus amphitrite</name>
    <dbReference type="NCBI Taxonomy" id="1232801"/>
    <lineage>
        <taxon>Eukaryota</taxon>
        <taxon>Metazoa</taxon>
        <taxon>Ecdysozoa</taxon>
        <taxon>Arthropoda</taxon>
        <taxon>Crustacea</taxon>
        <taxon>Multicrustacea</taxon>
        <taxon>Cirripedia</taxon>
        <taxon>Thoracica</taxon>
        <taxon>Thoracicalcarea</taxon>
        <taxon>Balanomorpha</taxon>
        <taxon>Balanoidea</taxon>
        <taxon>Balanidae</taxon>
        <taxon>Amphibalaninae</taxon>
        <taxon>Amphibalanus</taxon>
    </lineage>
</organism>
<evidence type="ECO:0000256" key="8">
    <source>
        <dbReference type="ARBA" id="ARBA00023065"/>
    </source>
</evidence>
<evidence type="ECO:0000256" key="10">
    <source>
        <dbReference type="ARBA" id="ARBA00023201"/>
    </source>
</evidence>